<proteinExistence type="predicted"/>
<dbReference type="EMBL" id="NPDZ01000003">
    <property type="protein sequence ID" value="PJZ74063.1"/>
    <property type="molecule type" value="Genomic_DNA"/>
</dbReference>
<sequence>MSGAFCDLFGVTESWNPEKVLIGQESIYTLEFQIGEVNDPEIPAKGVHPDPKAPDLPWMEILSIKHEEQKIEVRVIYYESGIQTLPLDWKNSSGVLVRSSKSIVVESSLKDSDKTPEDIQPPLEFSGPYGWKLTAMIAGVLSLLLGGAYVYYLYKTKYRNPVDAIVQLDPLIERIQLYENRLENLLSAAPIRSREFYRALSGYIREAMSKKIGAPTSHLTEAELFDRLYNSFPVSQQDAERWEELLRVSQYASKESEIPKEAAEMALDYWKELLKR</sequence>
<organism evidence="3 5">
    <name type="scientific">Leptospira perolatii</name>
    <dbReference type="NCBI Taxonomy" id="2023191"/>
    <lineage>
        <taxon>Bacteria</taxon>
        <taxon>Pseudomonadati</taxon>
        <taxon>Spirochaetota</taxon>
        <taxon>Spirochaetia</taxon>
        <taxon>Leptospirales</taxon>
        <taxon>Leptospiraceae</taxon>
        <taxon>Leptospira</taxon>
    </lineage>
</organism>
<dbReference type="Proteomes" id="UP000231990">
    <property type="component" value="Unassembled WGS sequence"/>
</dbReference>
<keyword evidence="1" id="KW-1133">Transmembrane helix</keyword>
<accession>A0A2M9ZQ59</accession>
<evidence type="ECO:0000313" key="3">
    <source>
        <dbReference type="EMBL" id="PJZ74063.1"/>
    </source>
</evidence>
<keyword evidence="1" id="KW-0812">Transmembrane</keyword>
<name>A0A2M9ZQ59_9LEPT</name>
<dbReference type="AlphaFoldDB" id="A0A2M9ZQ59"/>
<evidence type="ECO:0000313" key="4">
    <source>
        <dbReference type="Proteomes" id="UP000231962"/>
    </source>
</evidence>
<dbReference type="NCBIfam" id="NF047493">
    <property type="entry name" value="LB_053_fam"/>
    <property type="match status" value="1"/>
</dbReference>
<evidence type="ECO:0000313" key="5">
    <source>
        <dbReference type="Proteomes" id="UP000231990"/>
    </source>
</evidence>
<protein>
    <recommendedName>
        <fullName evidence="6">DUF4381 domain-containing protein</fullName>
    </recommendedName>
</protein>
<evidence type="ECO:0000313" key="2">
    <source>
        <dbReference type="EMBL" id="PJZ70938.1"/>
    </source>
</evidence>
<reference evidence="4 5" key="1">
    <citation type="submission" date="2017-07" db="EMBL/GenBank/DDBJ databases">
        <title>Leptospira spp. isolated from tropical soils.</title>
        <authorList>
            <person name="Thibeaux R."/>
            <person name="Iraola G."/>
            <person name="Ferres I."/>
            <person name="Bierque E."/>
            <person name="Girault D."/>
            <person name="Soupe-Gilbert M.-E."/>
            <person name="Picardeau M."/>
            <person name="Goarant C."/>
        </authorList>
    </citation>
    <scope>NUCLEOTIDE SEQUENCE [LARGE SCALE GENOMIC DNA]</scope>
    <source>
        <strain evidence="3 5">FH1-B-B1</strain>
        <strain evidence="2 4">FH1-B-C1</strain>
    </source>
</reference>
<dbReference type="EMBL" id="NPDY01000002">
    <property type="protein sequence ID" value="PJZ70938.1"/>
    <property type="molecule type" value="Genomic_DNA"/>
</dbReference>
<keyword evidence="4" id="KW-1185">Reference proteome</keyword>
<evidence type="ECO:0008006" key="6">
    <source>
        <dbReference type="Google" id="ProtNLM"/>
    </source>
</evidence>
<gene>
    <name evidence="2" type="ORF">CH360_04180</name>
    <name evidence="3" type="ORF">CH373_07320</name>
</gene>
<dbReference type="Proteomes" id="UP000231962">
    <property type="component" value="Unassembled WGS sequence"/>
</dbReference>
<feature type="transmembrane region" description="Helical" evidence="1">
    <location>
        <begin position="133"/>
        <end position="154"/>
    </location>
</feature>
<dbReference type="OrthoDB" id="341850at2"/>
<comment type="caution">
    <text evidence="3">The sequence shown here is derived from an EMBL/GenBank/DDBJ whole genome shotgun (WGS) entry which is preliminary data.</text>
</comment>
<evidence type="ECO:0000256" key="1">
    <source>
        <dbReference type="SAM" id="Phobius"/>
    </source>
</evidence>
<keyword evidence="1" id="KW-0472">Membrane</keyword>